<evidence type="ECO:0000256" key="5">
    <source>
        <dbReference type="SAM" id="MobiDB-lite"/>
    </source>
</evidence>
<reference evidence="6 7" key="1">
    <citation type="submission" date="2019-01" db="EMBL/GenBank/DDBJ databases">
        <title>Draft genome sequences of three monokaryotic isolates of the white-rot basidiomycete fungus Dichomitus squalens.</title>
        <authorList>
            <consortium name="DOE Joint Genome Institute"/>
            <person name="Lopez S.C."/>
            <person name="Andreopoulos B."/>
            <person name="Pangilinan J."/>
            <person name="Lipzen A."/>
            <person name="Riley R."/>
            <person name="Ahrendt S."/>
            <person name="Ng V."/>
            <person name="Barry K."/>
            <person name="Daum C."/>
            <person name="Grigoriev I.V."/>
            <person name="Hilden K.S."/>
            <person name="Makela M.R."/>
            <person name="de Vries R.P."/>
        </authorList>
    </citation>
    <scope>NUCLEOTIDE SEQUENCE [LARGE SCALE GENOMIC DNA]</scope>
    <source>
        <strain evidence="6 7">CBS 464.89</strain>
    </source>
</reference>
<keyword evidence="4" id="KW-0539">Nucleus</keyword>
<evidence type="ECO:0000256" key="2">
    <source>
        <dbReference type="ARBA" id="ARBA00023015"/>
    </source>
</evidence>
<evidence type="ECO:0000256" key="1">
    <source>
        <dbReference type="ARBA" id="ARBA00004123"/>
    </source>
</evidence>
<keyword evidence="3" id="KW-0804">Transcription</keyword>
<dbReference type="Gene3D" id="2.60.40.3960">
    <property type="entry name" value="Velvet domain"/>
    <property type="match status" value="1"/>
</dbReference>
<gene>
    <name evidence="6" type="ORF">BD310DRAFT_975069</name>
</gene>
<feature type="region of interest" description="Disordered" evidence="5">
    <location>
        <begin position="443"/>
        <end position="466"/>
    </location>
</feature>
<comment type="subcellular location">
    <subcellularLocation>
        <location evidence="1">Nucleus</location>
    </subcellularLocation>
</comment>
<proteinExistence type="predicted"/>
<sequence>MAAVLIPSFRSPLCTLLGVPFDPKQLNLQNTARRATAPTVGGWNDFRSGPLAGRVLRFSLQELQKADHGRKYGRKDKRPLDPPPVVQVKFFQLVRQGSMDQVEQEFDTYDEYDTFGLLCHVDLFPENSASIASGSPTARAAYPFQPSIPTPLGRMQWPPPFPRDTFTNSDAAGSMSYGAQSASEEPAIPFDVRAISRPDYGRSTELSGERVPEPWNTRAKPYIAPASAGQVGQGNHPDESKCTSLLSGETVVSCSLVEYDGKKAAMFAFPDIAVKREGRFILRYRIFNLHSRTREDDVHILAECFGGPFEVYSTKSFPGLQASTELTRRLSLSGVRVNSRHKERRGWKRDSHQARRNDADGSPTQGPPQSAQTAGPFSPLRKHTVLPNGAGVAPYAQGFSGDYSPFSHSAPPSAGMLPSLGEGLPRARSPGGFLAWTRIGGDAADMRGGDSCSTGTEEEGSTHSVW</sequence>
<dbReference type="PANTHER" id="PTHR33572">
    <property type="entry name" value="SPORE DEVELOPMENT REGULATOR VOSA"/>
    <property type="match status" value="1"/>
</dbReference>
<evidence type="ECO:0000256" key="4">
    <source>
        <dbReference type="ARBA" id="ARBA00023242"/>
    </source>
</evidence>
<dbReference type="PANTHER" id="PTHR33572:SF3">
    <property type="entry name" value="VELVET COMPLEX SUBUNIT B"/>
    <property type="match status" value="1"/>
</dbReference>
<accession>A0A4Q9NMZ0</accession>
<name>A0A4Q9NMZ0_9APHY</name>
<dbReference type="Pfam" id="PF11754">
    <property type="entry name" value="Velvet"/>
    <property type="match status" value="1"/>
</dbReference>
<dbReference type="InterPro" id="IPR021740">
    <property type="entry name" value="Velvet"/>
</dbReference>
<keyword evidence="2" id="KW-0805">Transcription regulation</keyword>
<dbReference type="OMA" id="RNEGTFI"/>
<feature type="region of interest" description="Disordered" evidence="5">
    <location>
        <begin position="334"/>
        <end position="378"/>
    </location>
</feature>
<dbReference type="AlphaFoldDB" id="A0A4Q9NMZ0"/>
<dbReference type="GO" id="GO:0005634">
    <property type="term" value="C:nucleus"/>
    <property type="evidence" value="ECO:0007669"/>
    <property type="project" value="UniProtKB-SubCell"/>
</dbReference>
<organism evidence="6 7">
    <name type="scientific">Dichomitus squalens</name>
    <dbReference type="NCBI Taxonomy" id="114155"/>
    <lineage>
        <taxon>Eukaryota</taxon>
        <taxon>Fungi</taxon>
        <taxon>Dikarya</taxon>
        <taxon>Basidiomycota</taxon>
        <taxon>Agaricomycotina</taxon>
        <taxon>Agaricomycetes</taxon>
        <taxon>Polyporales</taxon>
        <taxon>Polyporaceae</taxon>
        <taxon>Dichomitus</taxon>
    </lineage>
</organism>
<feature type="compositionally biased region" description="Polar residues" evidence="5">
    <location>
        <begin position="362"/>
        <end position="375"/>
    </location>
</feature>
<feature type="compositionally biased region" description="Basic residues" evidence="5">
    <location>
        <begin position="338"/>
        <end position="347"/>
    </location>
</feature>
<dbReference type="Proteomes" id="UP000292082">
    <property type="component" value="Unassembled WGS sequence"/>
</dbReference>
<dbReference type="InterPro" id="IPR037525">
    <property type="entry name" value="Velvet_dom"/>
</dbReference>
<evidence type="ECO:0000313" key="6">
    <source>
        <dbReference type="EMBL" id="TBU61416.1"/>
    </source>
</evidence>
<protein>
    <submittedName>
        <fullName evidence="6">Velvet factor-domain-containing protein</fullName>
    </submittedName>
</protein>
<keyword evidence="7" id="KW-1185">Reference proteome</keyword>
<evidence type="ECO:0000313" key="7">
    <source>
        <dbReference type="Proteomes" id="UP000292082"/>
    </source>
</evidence>
<evidence type="ECO:0000256" key="3">
    <source>
        <dbReference type="ARBA" id="ARBA00023163"/>
    </source>
</evidence>
<dbReference type="PROSITE" id="PS51821">
    <property type="entry name" value="VELVET"/>
    <property type="match status" value="1"/>
</dbReference>
<dbReference type="EMBL" id="ML145098">
    <property type="protein sequence ID" value="TBU61416.1"/>
    <property type="molecule type" value="Genomic_DNA"/>
</dbReference>
<dbReference type="InterPro" id="IPR038491">
    <property type="entry name" value="Velvet_dom_sf"/>
</dbReference>
<feature type="compositionally biased region" description="Basic and acidic residues" evidence="5">
    <location>
        <begin position="348"/>
        <end position="359"/>
    </location>
</feature>